<keyword evidence="3 4" id="KW-0687">Ribonucleoprotein</keyword>
<evidence type="ECO:0000256" key="4">
    <source>
        <dbReference type="HAMAP-Rule" id="MF_00382"/>
    </source>
</evidence>
<comment type="subcellular location">
    <subcellularLocation>
        <location evidence="4">Plastid</location>
        <location evidence="4">Chloroplast</location>
    </subcellularLocation>
</comment>
<dbReference type="PRINTS" id="PR00062">
    <property type="entry name" value="RIBOSOMALL20"/>
</dbReference>
<dbReference type="GO" id="GO:0009507">
    <property type="term" value="C:chloroplast"/>
    <property type="evidence" value="ECO:0007669"/>
    <property type="project" value="UniProtKB-SubCell"/>
</dbReference>
<keyword evidence="2 4" id="KW-0689">Ribosomal protein</keyword>
<protein>
    <recommendedName>
        <fullName evidence="4">Large ribosomal subunit protein bL20c</fullName>
    </recommendedName>
</protein>
<keyword evidence="4" id="KW-0694">RNA-binding</keyword>
<evidence type="ECO:0000256" key="3">
    <source>
        <dbReference type="ARBA" id="ARBA00023274"/>
    </source>
</evidence>
<dbReference type="Pfam" id="PF00453">
    <property type="entry name" value="Ribosomal_L20"/>
    <property type="match status" value="1"/>
</dbReference>
<organism evidence="6">
    <name type="scientific">Strombomonas acuminata</name>
    <dbReference type="NCBI Taxonomy" id="201859"/>
    <lineage>
        <taxon>Eukaryota</taxon>
        <taxon>Discoba</taxon>
        <taxon>Euglenozoa</taxon>
        <taxon>Euglenida</taxon>
        <taxon>Spirocuta</taxon>
        <taxon>Euglenophyceae</taxon>
        <taxon>Euglenales</taxon>
        <taxon>Euglenaceae</taxon>
        <taxon>Strombomonas</taxon>
    </lineage>
</organism>
<dbReference type="GO" id="GO:0006412">
    <property type="term" value="P:translation"/>
    <property type="evidence" value="ECO:0007669"/>
    <property type="project" value="InterPro"/>
</dbReference>
<keyword evidence="6" id="KW-0934">Plastid</keyword>
<dbReference type="Gene3D" id="6.10.160.10">
    <property type="match status" value="1"/>
</dbReference>
<dbReference type="InterPro" id="IPR035566">
    <property type="entry name" value="Ribosomal_protein_bL20_C"/>
</dbReference>
<dbReference type="GO" id="GO:0019843">
    <property type="term" value="F:rRNA binding"/>
    <property type="evidence" value="ECO:0007669"/>
    <property type="project" value="UniProtKB-UniRule"/>
</dbReference>
<dbReference type="NCBIfam" id="TIGR01032">
    <property type="entry name" value="rplT_bact"/>
    <property type="match status" value="1"/>
</dbReference>
<dbReference type="CDD" id="cd07026">
    <property type="entry name" value="Ribosomal_L20"/>
    <property type="match status" value="1"/>
</dbReference>
<accession>I6NJY2</accession>
<dbReference type="EMBL" id="JN674637">
    <property type="protein sequence ID" value="AEW13001.1"/>
    <property type="molecule type" value="Genomic_DNA"/>
</dbReference>
<sequence length="114" mass="13557">MTRIKRGFVAKKRRKKILKFAKGFVGSHSKLFTAANQQTMKSMRYSYFDRRKNKNNFRKLWIKRINAASRILNTKYSILIKNLKLSNILINKKVLSKLYIIDKNSFTKLIRDIS</sequence>
<dbReference type="GO" id="GO:0003735">
    <property type="term" value="F:structural constituent of ribosome"/>
    <property type="evidence" value="ECO:0007669"/>
    <property type="project" value="InterPro"/>
</dbReference>
<dbReference type="GO" id="GO:0005840">
    <property type="term" value="C:ribosome"/>
    <property type="evidence" value="ECO:0007669"/>
    <property type="project" value="UniProtKB-KW"/>
</dbReference>
<evidence type="ECO:0000256" key="2">
    <source>
        <dbReference type="ARBA" id="ARBA00022980"/>
    </source>
</evidence>
<gene>
    <name evidence="4 6" type="primary">rpl20</name>
</gene>
<dbReference type="SUPFAM" id="SSF74731">
    <property type="entry name" value="Ribosomal protein L20"/>
    <property type="match status" value="1"/>
</dbReference>
<dbReference type="PANTHER" id="PTHR10986">
    <property type="entry name" value="39S RIBOSOMAL PROTEIN L20"/>
    <property type="match status" value="1"/>
</dbReference>
<dbReference type="Gene3D" id="1.10.1900.20">
    <property type="entry name" value="Ribosomal protein L20"/>
    <property type="match status" value="1"/>
</dbReference>
<reference evidence="6" key="1">
    <citation type="journal article" date="2013" name="J. Eukaryot. Microbiol.">
        <title>Tracing patterns of chloroplast evolution in euglenoids: contributions from Colacium vesiculosum and Strombomonas acuminata (Euglenophyta).</title>
        <authorList>
            <person name="Wiegert K.E."/>
            <person name="Bennett M.S."/>
            <person name="Triemer R.E."/>
        </authorList>
    </citation>
    <scope>NUCLEOTIDE SEQUENCE</scope>
</reference>
<evidence type="ECO:0000256" key="1">
    <source>
        <dbReference type="ARBA" id="ARBA00007698"/>
    </source>
</evidence>
<comment type="similarity">
    <text evidence="1 4 5">Belongs to the bacterial ribosomal protein bL20 family.</text>
</comment>
<name>I6NJY2_9EUGL</name>
<comment type="function">
    <text evidence="4">Binds directly to 23S ribosomal RNA and is necessary for the in vitro assembly process of the 50S ribosomal subunit. It is not involved in the protein synthesizing functions of that subunit.</text>
</comment>
<keyword evidence="6" id="KW-0150">Chloroplast</keyword>
<dbReference type="FunFam" id="1.10.1900.20:FF:000001">
    <property type="entry name" value="50S ribosomal protein L20"/>
    <property type="match status" value="1"/>
</dbReference>
<dbReference type="AlphaFoldDB" id="I6NJY2"/>
<proteinExistence type="inferred from homology"/>
<evidence type="ECO:0000256" key="5">
    <source>
        <dbReference type="RuleBase" id="RU000561"/>
    </source>
</evidence>
<dbReference type="HAMAP" id="MF_00382">
    <property type="entry name" value="Ribosomal_bL20"/>
    <property type="match status" value="1"/>
</dbReference>
<dbReference type="InterPro" id="IPR005813">
    <property type="entry name" value="Ribosomal_bL20"/>
</dbReference>
<geneLocation type="chloroplast" evidence="6"/>
<keyword evidence="4" id="KW-0699">rRNA-binding</keyword>
<evidence type="ECO:0000313" key="6">
    <source>
        <dbReference type="EMBL" id="AEW13001.1"/>
    </source>
</evidence>
<dbReference type="GO" id="GO:1990904">
    <property type="term" value="C:ribonucleoprotein complex"/>
    <property type="evidence" value="ECO:0007669"/>
    <property type="project" value="UniProtKB-KW"/>
</dbReference>
<dbReference type="GO" id="GO:0000027">
    <property type="term" value="P:ribosomal large subunit assembly"/>
    <property type="evidence" value="ECO:0007669"/>
    <property type="project" value="UniProtKB-UniRule"/>
</dbReference>